<proteinExistence type="predicted"/>
<reference evidence="1 2" key="1">
    <citation type="submission" date="2015-09" db="EMBL/GenBank/DDBJ databases">
        <title>Identification and resolution of microdiversity through metagenomic sequencing of parallel consortia.</title>
        <authorList>
            <person name="Nelson W.C."/>
            <person name="Romine M.F."/>
            <person name="Lindemann S.R."/>
        </authorList>
    </citation>
    <scope>NUCLEOTIDE SEQUENCE [LARGE SCALE GENOMIC DNA]</scope>
    <source>
        <strain evidence="1">HL-55</strain>
    </source>
</reference>
<protein>
    <submittedName>
        <fullName evidence="1">Uncharacterized protein</fullName>
    </submittedName>
</protein>
<evidence type="ECO:0000313" key="1">
    <source>
        <dbReference type="EMBL" id="KPQ26749.1"/>
    </source>
</evidence>
<dbReference type="OrthoDB" id="9787658at2"/>
<gene>
    <name evidence="1" type="ORF">HLUCCX14_17460</name>
</gene>
<dbReference type="AlphaFoldDB" id="A0A0P7Y928"/>
<accession>A0A0P7Y928</accession>
<dbReference type="PATRIC" id="fig|1305731.5.peg.2855"/>
<dbReference type="STRING" id="1305731.GCA_000934705_02644"/>
<organism evidence="1 2">
    <name type="scientific">Marinobacter excellens HL-55</name>
    <dbReference type="NCBI Taxonomy" id="1305731"/>
    <lineage>
        <taxon>Bacteria</taxon>
        <taxon>Pseudomonadati</taxon>
        <taxon>Pseudomonadota</taxon>
        <taxon>Gammaproteobacteria</taxon>
        <taxon>Pseudomonadales</taxon>
        <taxon>Marinobacteraceae</taxon>
        <taxon>Marinobacter</taxon>
    </lineage>
</organism>
<dbReference type="Proteomes" id="UP000050416">
    <property type="component" value="Unassembled WGS sequence"/>
</dbReference>
<sequence length="171" mass="18865">MQISIASCTVALQHLITAALSAERGVSANELLADLQASDHLRDGPAALDSLDQLAVARKVTEFFKLEKTGAEELLLRRHQLSQWSELICENLNDGTLSHIWFRSGGTTGEPKLVAQSLDHLLSEVREISDLVRNTKRIIALVPLHRDIARIAEKVSLPGTLAEITPYRWAP</sequence>
<evidence type="ECO:0000313" key="2">
    <source>
        <dbReference type="Proteomes" id="UP000050416"/>
    </source>
</evidence>
<dbReference type="EMBL" id="LJZQ01000044">
    <property type="protein sequence ID" value="KPQ26749.1"/>
    <property type="molecule type" value="Genomic_DNA"/>
</dbReference>
<comment type="caution">
    <text evidence="1">The sequence shown here is derived from an EMBL/GenBank/DDBJ whole genome shotgun (WGS) entry which is preliminary data.</text>
</comment>
<name>A0A0P7Y928_9GAMM</name>